<organism evidence="3">
    <name type="scientific">uncultured Sulfurovum sp</name>
    <dbReference type="NCBI Taxonomy" id="269237"/>
    <lineage>
        <taxon>Bacteria</taxon>
        <taxon>Pseudomonadati</taxon>
        <taxon>Campylobacterota</taxon>
        <taxon>Epsilonproteobacteria</taxon>
        <taxon>Campylobacterales</taxon>
        <taxon>Sulfurovaceae</taxon>
        <taxon>Sulfurovum</taxon>
        <taxon>environmental samples</taxon>
    </lineage>
</organism>
<feature type="region of interest" description="Disordered" evidence="1">
    <location>
        <begin position="29"/>
        <end position="74"/>
    </location>
</feature>
<keyword evidence="2" id="KW-0732">Signal</keyword>
<protein>
    <submittedName>
        <fullName evidence="3">Uncharacterized protein</fullName>
    </submittedName>
</protein>
<dbReference type="EMBL" id="CACVAS010000114">
    <property type="protein sequence ID" value="CAA6821348.1"/>
    <property type="molecule type" value="Genomic_DNA"/>
</dbReference>
<evidence type="ECO:0000256" key="1">
    <source>
        <dbReference type="SAM" id="MobiDB-lite"/>
    </source>
</evidence>
<name>A0A6S6TZ59_9BACT</name>
<feature type="non-terminal residue" evidence="3">
    <location>
        <position position="108"/>
    </location>
</feature>
<evidence type="ECO:0000256" key="2">
    <source>
        <dbReference type="SAM" id="SignalP"/>
    </source>
</evidence>
<accession>A0A6S6TZ59</accession>
<gene>
    <name evidence="3" type="ORF">HELGO_WM47013</name>
</gene>
<feature type="compositionally biased region" description="Basic and acidic residues" evidence="1">
    <location>
        <begin position="30"/>
        <end position="50"/>
    </location>
</feature>
<proteinExistence type="predicted"/>
<feature type="signal peptide" evidence="2">
    <location>
        <begin position="1"/>
        <end position="21"/>
    </location>
</feature>
<feature type="chain" id="PRO_5028401682" evidence="2">
    <location>
        <begin position="22"/>
        <end position="108"/>
    </location>
</feature>
<dbReference type="AlphaFoldDB" id="A0A6S6TZ59"/>
<reference evidence="3" key="1">
    <citation type="submission" date="2020-01" db="EMBL/GenBank/DDBJ databases">
        <authorList>
            <person name="Meier V. D."/>
            <person name="Meier V D."/>
        </authorList>
    </citation>
    <scope>NUCLEOTIDE SEQUENCE</scope>
    <source>
        <strain evidence="3">HLG_WM_MAG_01</strain>
    </source>
</reference>
<sequence>MLNKKFLLIFSLLFLSTFAFAEETTTQTKKHVEDKKQKEQAKQKPQEKKKAEHKKSTQKKSMQKKVAKKKPNYYPKAKKPVILGQEKYQKVNKSLKGLKAVYINLDGY</sequence>
<evidence type="ECO:0000313" key="3">
    <source>
        <dbReference type="EMBL" id="CAA6821348.1"/>
    </source>
</evidence>
<feature type="compositionally biased region" description="Basic residues" evidence="1">
    <location>
        <begin position="51"/>
        <end position="74"/>
    </location>
</feature>